<reference evidence="2" key="3">
    <citation type="submission" date="2015-06" db="UniProtKB">
        <authorList>
            <consortium name="EnsemblMetazoa"/>
        </authorList>
    </citation>
    <scope>IDENTIFICATION</scope>
</reference>
<dbReference type="EnsemblMetazoa" id="CapteT193879">
    <property type="protein sequence ID" value="CapteP193879"/>
    <property type="gene ID" value="CapteG193879"/>
</dbReference>
<evidence type="ECO:0000313" key="1">
    <source>
        <dbReference type="EMBL" id="ELU11472.1"/>
    </source>
</evidence>
<dbReference type="HOGENOM" id="CLU_1867029_0_0_1"/>
<evidence type="ECO:0000313" key="2">
    <source>
        <dbReference type="EnsemblMetazoa" id="CapteP193879"/>
    </source>
</evidence>
<protein>
    <submittedName>
        <fullName evidence="1 2">Uncharacterized protein</fullName>
    </submittedName>
</protein>
<gene>
    <name evidence="1" type="ORF">CAPTEDRAFT_193879</name>
</gene>
<accession>R7UYV8</accession>
<evidence type="ECO:0000313" key="3">
    <source>
        <dbReference type="Proteomes" id="UP000014760"/>
    </source>
</evidence>
<sequence length="137" mass="15214">MASHRADCVVSQLAAVFVASSFLCLVLLSSSSVAMPSTYAKDKDNRLALSILLAADPSGRDVLEATLPDDPDEFGDDYSRQSDAFAQSMKQLQEKLGLHRVQTRRIQELDSVLPPWQEFCRMLNMSKCGRFKRSSAK</sequence>
<reference evidence="3" key="1">
    <citation type="submission" date="2012-12" db="EMBL/GenBank/DDBJ databases">
        <authorList>
            <person name="Hellsten U."/>
            <person name="Grimwood J."/>
            <person name="Chapman J.A."/>
            <person name="Shapiro H."/>
            <person name="Aerts A."/>
            <person name="Otillar R.P."/>
            <person name="Terry A.Y."/>
            <person name="Boore J.L."/>
            <person name="Simakov O."/>
            <person name="Marletaz F."/>
            <person name="Cho S.-J."/>
            <person name="Edsinger-Gonzales E."/>
            <person name="Havlak P."/>
            <person name="Kuo D.-H."/>
            <person name="Larsson T."/>
            <person name="Lv J."/>
            <person name="Arendt D."/>
            <person name="Savage R."/>
            <person name="Osoegawa K."/>
            <person name="de Jong P."/>
            <person name="Lindberg D.R."/>
            <person name="Seaver E.C."/>
            <person name="Weisblat D.A."/>
            <person name="Putnam N.H."/>
            <person name="Grigoriev I.V."/>
            <person name="Rokhsar D.S."/>
        </authorList>
    </citation>
    <scope>NUCLEOTIDE SEQUENCE</scope>
    <source>
        <strain evidence="3">I ESC-2004</strain>
    </source>
</reference>
<organism evidence="1">
    <name type="scientific">Capitella teleta</name>
    <name type="common">Polychaete worm</name>
    <dbReference type="NCBI Taxonomy" id="283909"/>
    <lineage>
        <taxon>Eukaryota</taxon>
        <taxon>Metazoa</taxon>
        <taxon>Spiralia</taxon>
        <taxon>Lophotrochozoa</taxon>
        <taxon>Annelida</taxon>
        <taxon>Polychaeta</taxon>
        <taxon>Sedentaria</taxon>
        <taxon>Scolecida</taxon>
        <taxon>Capitellidae</taxon>
        <taxon>Capitella</taxon>
    </lineage>
</organism>
<dbReference type="EMBL" id="AMQN01000869">
    <property type="status" value="NOT_ANNOTATED_CDS"/>
    <property type="molecule type" value="Genomic_DNA"/>
</dbReference>
<dbReference type="AlphaFoldDB" id="R7UYV8"/>
<reference evidence="1 3" key="2">
    <citation type="journal article" date="2013" name="Nature">
        <title>Insights into bilaterian evolution from three spiralian genomes.</title>
        <authorList>
            <person name="Simakov O."/>
            <person name="Marletaz F."/>
            <person name="Cho S.J."/>
            <person name="Edsinger-Gonzales E."/>
            <person name="Havlak P."/>
            <person name="Hellsten U."/>
            <person name="Kuo D.H."/>
            <person name="Larsson T."/>
            <person name="Lv J."/>
            <person name="Arendt D."/>
            <person name="Savage R."/>
            <person name="Osoegawa K."/>
            <person name="de Jong P."/>
            <person name="Grimwood J."/>
            <person name="Chapman J.A."/>
            <person name="Shapiro H."/>
            <person name="Aerts A."/>
            <person name="Otillar R.P."/>
            <person name="Terry A.Y."/>
            <person name="Boore J.L."/>
            <person name="Grigoriev I.V."/>
            <person name="Lindberg D.R."/>
            <person name="Seaver E.C."/>
            <person name="Weisblat D.A."/>
            <person name="Putnam N.H."/>
            <person name="Rokhsar D.S."/>
        </authorList>
    </citation>
    <scope>NUCLEOTIDE SEQUENCE</scope>
    <source>
        <strain evidence="1 3">I ESC-2004</strain>
    </source>
</reference>
<name>R7UYV8_CAPTE</name>
<dbReference type="Proteomes" id="UP000014760">
    <property type="component" value="Unassembled WGS sequence"/>
</dbReference>
<proteinExistence type="predicted"/>
<keyword evidence="3" id="KW-1185">Reference proteome</keyword>
<dbReference type="EMBL" id="KB296703">
    <property type="protein sequence ID" value="ELU11472.1"/>
    <property type="molecule type" value="Genomic_DNA"/>
</dbReference>